<protein>
    <recommendedName>
        <fullName evidence="3">Ribosome maturation factor RimP</fullName>
    </recommendedName>
</protein>
<dbReference type="InterPro" id="IPR003728">
    <property type="entry name" value="Ribosome_maturation_RimP"/>
</dbReference>
<gene>
    <name evidence="3" type="primary">rimP</name>
    <name evidence="5" type="ORF">H9888_00965</name>
</gene>
<evidence type="ECO:0000256" key="1">
    <source>
        <dbReference type="ARBA" id="ARBA00022490"/>
    </source>
</evidence>
<dbReference type="GO" id="GO:0005737">
    <property type="term" value="C:cytoplasm"/>
    <property type="evidence" value="ECO:0007669"/>
    <property type="project" value="UniProtKB-SubCell"/>
</dbReference>
<comment type="subcellular location">
    <subcellularLocation>
        <location evidence="3">Cytoplasm</location>
    </subcellularLocation>
</comment>
<dbReference type="EMBL" id="DXHL01000006">
    <property type="protein sequence ID" value="HIW10048.1"/>
    <property type="molecule type" value="Genomic_DNA"/>
</dbReference>
<dbReference type="InterPro" id="IPR028989">
    <property type="entry name" value="RimP_N"/>
</dbReference>
<dbReference type="AlphaFoldDB" id="A0A9D1QCP1"/>
<evidence type="ECO:0000256" key="2">
    <source>
        <dbReference type="ARBA" id="ARBA00022517"/>
    </source>
</evidence>
<dbReference type="Proteomes" id="UP000823926">
    <property type="component" value="Unassembled WGS sequence"/>
</dbReference>
<evidence type="ECO:0000256" key="3">
    <source>
        <dbReference type="HAMAP-Rule" id="MF_01077"/>
    </source>
</evidence>
<organism evidence="5 6">
    <name type="scientific">Candidatus Rikenella faecigallinarum</name>
    <dbReference type="NCBI Taxonomy" id="2838745"/>
    <lineage>
        <taxon>Bacteria</taxon>
        <taxon>Pseudomonadati</taxon>
        <taxon>Bacteroidota</taxon>
        <taxon>Bacteroidia</taxon>
        <taxon>Bacteroidales</taxon>
        <taxon>Rikenellaceae</taxon>
        <taxon>Rikenella</taxon>
    </lineage>
</organism>
<evidence type="ECO:0000313" key="6">
    <source>
        <dbReference type="Proteomes" id="UP000823926"/>
    </source>
</evidence>
<comment type="similarity">
    <text evidence="3">Belongs to the RimP family.</text>
</comment>
<comment type="function">
    <text evidence="3">Required for maturation of 30S ribosomal subunits.</text>
</comment>
<dbReference type="SUPFAM" id="SSF75420">
    <property type="entry name" value="YhbC-like, N-terminal domain"/>
    <property type="match status" value="1"/>
</dbReference>
<name>A0A9D1QCP1_9BACT</name>
<proteinExistence type="inferred from homology"/>
<dbReference type="GO" id="GO:0042274">
    <property type="term" value="P:ribosomal small subunit biogenesis"/>
    <property type="evidence" value="ECO:0007669"/>
    <property type="project" value="UniProtKB-UniRule"/>
</dbReference>
<dbReference type="HAMAP" id="MF_01077">
    <property type="entry name" value="RimP"/>
    <property type="match status" value="1"/>
</dbReference>
<dbReference type="InterPro" id="IPR035956">
    <property type="entry name" value="RimP_N_sf"/>
</dbReference>
<reference evidence="5" key="1">
    <citation type="journal article" date="2021" name="PeerJ">
        <title>Extensive microbial diversity within the chicken gut microbiome revealed by metagenomics and culture.</title>
        <authorList>
            <person name="Gilroy R."/>
            <person name="Ravi A."/>
            <person name="Getino M."/>
            <person name="Pursley I."/>
            <person name="Horton D.L."/>
            <person name="Alikhan N.F."/>
            <person name="Baker D."/>
            <person name="Gharbi K."/>
            <person name="Hall N."/>
            <person name="Watson M."/>
            <person name="Adriaenssens E.M."/>
            <person name="Foster-Nyarko E."/>
            <person name="Jarju S."/>
            <person name="Secka A."/>
            <person name="Antonio M."/>
            <person name="Oren A."/>
            <person name="Chaudhuri R.R."/>
            <person name="La Ragione R."/>
            <person name="Hildebrand F."/>
            <person name="Pallen M.J."/>
        </authorList>
    </citation>
    <scope>NUCLEOTIDE SEQUENCE</scope>
    <source>
        <strain evidence="5">ChiBcec15-1070</strain>
    </source>
</reference>
<dbReference type="Gene3D" id="3.30.300.70">
    <property type="entry name" value="RimP-like superfamily, N-terminal"/>
    <property type="match status" value="1"/>
</dbReference>
<feature type="domain" description="Ribosome maturation factor RimP N-terminal" evidence="4">
    <location>
        <begin position="21"/>
        <end position="97"/>
    </location>
</feature>
<evidence type="ECO:0000259" key="4">
    <source>
        <dbReference type="Pfam" id="PF02576"/>
    </source>
</evidence>
<keyword evidence="2 3" id="KW-0690">Ribosome biogenesis</keyword>
<keyword evidence="1 3" id="KW-0963">Cytoplasm</keyword>
<sequence>MAYDNIVREVVAAVVEGEGSVWAERGFFVVEVACKGAAGDDIEVVVDCDGQGQGVGIDDCALLSREISDRLVAALPRTVVEGVEEEPDFSLTVMSAGLGQPIRLGRQLQKLITRALAADKLPQVDVLFKSGRKLSGVVLSGVGYGVEGEVPTAIEVMYEVKELLPGKKRKETVQKQEQLAWDDLKAVTEYFDFK</sequence>
<accession>A0A9D1QCP1</accession>
<comment type="caution">
    <text evidence="5">The sequence shown here is derived from an EMBL/GenBank/DDBJ whole genome shotgun (WGS) entry which is preliminary data.</text>
</comment>
<dbReference type="Pfam" id="PF02576">
    <property type="entry name" value="RimP_N"/>
    <property type="match status" value="1"/>
</dbReference>
<evidence type="ECO:0000313" key="5">
    <source>
        <dbReference type="EMBL" id="HIW10048.1"/>
    </source>
</evidence>
<reference evidence="5" key="2">
    <citation type="submission" date="2021-04" db="EMBL/GenBank/DDBJ databases">
        <authorList>
            <person name="Gilroy R."/>
        </authorList>
    </citation>
    <scope>NUCLEOTIDE SEQUENCE</scope>
    <source>
        <strain evidence="5">ChiBcec15-1070</strain>
    </source>
</reference>